<organism evidence="5 6">
    <name type="scientific">Tichowtungia aerotolerans</name>
    <dbReference type="NCBI Taxonomy" id="2697043"/>
    <lineage>
        <taxon>Bacteria</taxon>
        <taxon>Pseudomonadati</taxon>
        <taxon>Kiritimatiellota</taxon>
        <taxon>Tichowtungiia</taxon>
        <taxon>Tichowtungiales</taxon>
        <taxon>Tichowtungiaceae</taxon>
        <taxon>Tichowtungia</taxon>
    </lineage>
</organism>
<dbReference type="SUPFAM" id="SSF51445">
    <property type="entry name" value="(Trans)glycosidases"/>
    <property type="match status" value="1"/>
</dbReference>
<evidence type="ECO:0000256" key="2">
    <source>
        <dbReference type="ARBA" id="ARBA00023295"/>
    </source>
</evidence>
<dbReference type="Pfam" id="PF00150">
    <property type="entry name" value="Cellulase"/>
    <property type="match status" value="1"/>
</dbReference>
<accession>A0A6P1M5M4</accession>
<gene>
    <name evidence="5" type="ORF">GT409_06735</name>
</gene>
<evidence type="ECO:0000313" key="6">
    <source>
        <dbReference type="Proteomes" id="UP000464954"/>
    </source>
</evidence>
<dbReference type="Gene3D" id="2.60.120.260">
    <property type="entry name" value="Galactose-binding domain-like"/>
    <property type="match status" value="2"/>
</dbReference>
<evidence type="ECO:0000256" key="1">
    <source>
        <dbReference type="ARBA" id="ARBA00022801"/>
    </source>
</evidence>
<dbReference type="GO" id="GO:0000272">
    <property type="term" value="P:polysaccharide catabolic process"/>
    <property type="evidence" value="ECO:0007669"/>
    <property type="project" value="InterPro"/>
</dbReference>
<proteinExistence type="predicted"/>
<dbReference type="EMBL" id="CP047593">
    <property type="protein sequence ID" value="QHI69157.1"/>
    <property type="molecule type" value="Genomic_DNA"/>
</dbReference>
<dbReference type="InterPro" id="IPR008979">
    <property type="entry name" value="Galactose-bd-like_sf"/>
</dbReference>
<dbReference type="InterPro" id="IPR001547">
    <property type="entry name" value="Glyco_hydro_5"/>
</dbReference>
<keyword evidence="2" id="KW-0326">Glycosidase</keyword>
<reference evidence="5 6" key="1">
    <citation type="submission" date="2020-01" db="EMBL/GenBank/DDBJ databases">
        <title>Ponticoccus aerotolerans gen. nov., sp. nov., an anaerobic bacterium and proposal of Ponticoccusceae fam. nov., Ponticoccusles ord. nov. and Ponticoccuse classis nov. in the phylum Kiritimatiellaeota.</title>
        <authorList>
            <person name="Zhou L.Y."/>
            <person name="Du Z.J."/>
        </authorList>
    </citation>
    <scope>NUCLEOTIDE SEQUENCE [LARGE SCALE GENOMIC DNA]</scope>
    <source>
        <strain evidence="5 6">S-5007</strain>
    </source>
</reference>
<sequence length="1415" mass="160224">MMTTRYTRWLQLTICSLLLAGPFGRARAQDFFVGRERAGARVSLSSTVSLPPFALLEADEKTYLKVEGRGGSAYELDNCLQGSEGSVSMDLAMIDDEKPGLTRQDFLTMTGADGFGFTAAYLHVEQVVLVSFWSRESFGGHYHKIKIPFEWTKGTSHQLVMNWKQQADGKMELTLSAGDEIRTAKIPFGFPPFKRLLVGFTPYKKSAEYQGLALADIVFRDKAVKIEPRTQVGFVPTEAADAGPVNSVAVLYAPPGRVQDNHLLRDVRYAFNDDLNSSWRQPRNQANIFITIDLRMPTKVTGWRMAATLPRPFSSPRWDRDENRNLCRDLGPAAYVAQYSEDGINWKTFYQPPKTMKVYPKRHHEIVLPQPITTRFLRLGYPNKSQLGFGVVADIVIRGEGGKEIDSCRRRRDINRMWRQLEYTEQKLSYVRKASAELEEKYDLVFVPAELSVLETQTAELVEKLAGIRQVSDSPLDAFRQTSEELVAKTEALHAQANQWLAVAAFPSRVKIAERRVGIMGTPAELQATLEELTQISVRRDFRDRDRFEELAESINEAFRSYALEHKAFAYRDGRFFHHPDGSKLIPWGLNYNLVGAPVQTILERPCDFDMGSLIEYDESDFRNLHLMGFNTIRLVTRSHVMEIDCDTGEYDKEYFDHLQKVLDYCTKYEIYVIMDLHHWYAGLDRFVGSPNASGPFLSMVFDRLVDLCYDEPMLLVYEIIANEPNLDENTPLMFDHPDRSNVSDAYLLRTAWNQWLKNKYGTREVLQAAWSRTGKFQPENSLGDNESWDDETIFAPHELLRKYPYMSFKDMTRLRDFYAYCMSVYNGIAKDLVEQIKAKDPDHLINYNVSHDLQRVTRVKGISENFPTYCRWWFDNPPEGADSITDHYEIVGMSHKFRPTGMPWYAGEMWIFQDNAKYFSEMLACGGGIIGWQYFPGRKFEHALGFDRWLRDHWKIWPEVSWFFNNADGFQKARLAIVVSSLTPESGFTGIAGLLGQMDVDYDLFTGQTILRDPTVLNDYEAIVLNLTRMDLGAVSNVLSTCTQPVLMAGRMDVDALANYGTGVRPALENMLLRPRVELAAEQSGLSGCSVNLSRKWFFTTDPEEAGETKGFPALEDFSGWDSLAVPGAWEDEAISRGRYTGYDGVGWYAVQFEIPDSLSDADLTFYARAIDDQDEAFFNGVSIGKTDTSVPNYWKAARKYRIPQKLVREGVNTLVVRVIDNKGNGGMVQGPVEIGPWEYQDCEIVLQRPLGKVAAGLLGNISVAASQESVTRDQLLPGVEEVATFGDSAALIKKDNFYLYFGGDGIALNALNDAEAKVLAAFLTSTDVGAVYPVTPESRDLNIRRFTKFAFVENEAQDAVPVNLTTLFPEKEILWYQILEEPFETRTDLGENIVIPASGLLGVAFKAEQAVAQ</sequence>
<feature type="signal peptide" evidence="3">
    <location>
        <begin position="1"/>
        <end position="28"/>
    </location>
</feature>
<dbReference type="RefSeq" id="WP_160628187.1">
    <property type="nucleotide sequence ID" value="NZ_CP047593.1"/>
</dbReference>
<evidence type="ECO:0000259" key="4">
    <source>
        <dbReference type="Pfam" id="PF00150"/>
    </source>
</evidence>
<protein>
    <submittedName>
        <fullName evidence="5">Cellulase family glycosylhydrolase</fullName>
    </submittedName>
</protein>
<keyword evidence="6" id="KW-1185">Reference proteome</keyword>
<name>A0A6P1M5M4_9BACT</name>
<feature type="domain" description="Glycoside hydrolase family 5" evidence="4">
    <location>
        <begin position="619"/>
        <end position="731"/>
    </location>
</feature>
<dbReference type="Proteomes" id="UP000464954">
    <property type="component" value="Chromosome"/>
</dbReference>
<dbReference type="GO" id="GO:0004553">
    <property type="term" value="F:hydrolase activity, hydrolyzing O-glycosyl compounds"/>
    <property type="evidence" value="ECO:0007669"/>
    <property type="project" value="InterPro"/>
</dbReference>
<keyword evidence="1 5" id="KW-0378">Hydrolase</keyword>
<evidence type="ECO:0000256" key="3">
    <source>
        <dbReference type="SAM" id="SignalP"/>
    </source>
</evidence>
<dbReference type="Gene3D" id="3.20.20.80">
    <property type="entry name" value="Glycosidases"/>
    <property type="match status" value="1"/>
</dbReference>
<dbReference type="InterPro" id="IPR017853">
    <property type="entry name" value="GH"/>
</dbReference>
<evidence type="ECO:0000313" key="5">
    <source>
        <dbReference type="EMBL" id="QHI69157.1"/>
    </source>
</evidence>
<feature type="chain" id="PRO_5027033806" evidence="3">
    <location>
        <begin position="29"/>
        <end position="1415"/>
    </location>
</feature>
<keyword evidence="3" id="KW-0732">Signal</keyword>
<dbReference type="KEGG" id="taer:GT409_06735"/>
<dbReference type="SUPFAM" id="SSF49785">
    <property type="entry name" value="Galactose-binding domain-like"/>
    <property type="match status" value="2"/>
</dbReference>